<dbReference type="RefSeq" id="WP_188653055.1">
    <property type="nucleotide sequence ID" value="NZ_BMIN01000007.1"/>
</dbReference>
<evidence type="ECO:0000313" key="5">
    <source>
        <dbReference type="Proteomes" id="UP000642571"/>
    </source>
</evidence>
<accession>A0ABQ1Q3A9</accession>
<keyword evidence="5" id="KW-1185">Reference proteome</keyword>
<dbReference type="InterPro" id="IPR027383">
    <property type="entry name" value="Znf_put"/>
</dbReference>
<dbReference type="Pfam" id="PF13490">
    <property type="entry name" value="zf-HC2"/>
    <property type="match status" value="1"/>
</dbReference>
<sequence length="398" mass="45394">MACIENGMLQAYLDDELTRDEKKVVMQHLETCASCREELEELQALESEIEPSFQESDLPIDVDAAWRSFESKIQEKEMKNDSIVIQDSEKPQKQKGVFKLTTKTKRFIASGMAAATIFGSLAFPQVQVAADQFLSMFRVNQVEMVKLTQEDMNEVDQWLSREEEGTYELKGLGEIGISDRTTDFNSYSEQSRFNRVQEAEEAGYDVPEIDSFTFESLNIDPGYKMSFNLDVTKANNLLTQFGVERQFDQALDGKTFSLQVGESRNFDFRKEEKQVSYSKVDAPTFAVPKGTSVEELKDTLLELPFVPYNVKRQIQQIQSIEETLPLPYIEHEDEELEELNIAGNKGYLMNSDSGATIMWQEGEYIHIVDSYTVHGKNGVEKPRLTNQELKSIANHLAQ</sequence>
<dbReference type="EMBL" id="BMIN01000007">
    <property type="protein sequence ID" value="GGD11297.1"/>
    <property type="molecule type" value="Genomic_DNA"/>
</dbReference>
<feature type="domain" description="Putative zinc-finger" evidence="3">
    <location>
        <begin position="8"/>
        <end position="36"/>
    </location>
</feature>
<dbReference type="Gene3D" id="1.10.10.1320">
    <property type="entry name" value="Anti-sigma factor, zinc-finger domain"/>
    <property type="match status" value="1"/>
</dbReference>
<evidence type="ECO:0000259" key="3">
    <source>
        <dbReference type="Pfam" id="PF13490"/>
    </source>
</evidence>
<dbReference type="Proteomes" id="UP000642571">
    <property type="component" value="Unassembled WGS sequence"/>
</dbReference>
<proteinExistence type="inferred from homology"/>
<protein>
    <recommendedName>
        <fullName evidence="2">Anti-sigma-W factor RsiW</fullName>
    </recommendedName>
</protein>
<evidence type="ECO:0000256" key="2">
    <source>
        <dbReference type="ARBA" id="ARBA00024438"/>
    </source>
</evidence>
<comment type="caution">
    <text evidence="4">The sequence shown here is derived from an EMBL/GenBank/DDBJ whole genome shotgun (WGS) entry which is preliminary data.</text>
</comment>
<comment type="similarity">
    <text evidence="1">Belongs to the zinc-associated anti-sigma factor (ZAS) superfamily. Anti-sigma-W factor family.</text>
</comment>
<reference evidence="5" key="1">
    <citation type="journal article" date="2019" name="Int. J. Syst. Evol. Microbiol.">
        <title>The Global Catalogue of Microorganisms (GCM) 10K type strain sequencing project: providing services to taxonomists for standard genome sequencing and annotation.</title>
        <authorList>
            <consortium name="The Broad Institute Genomics Platform"/>
            <consortium name="The Broad Institute Genome Sequencing Center for Infectious Disease"/>
            <person name="Wu L."/>
            <person name="Ma J."/>
        </authorList>
    </citation>
    <scope>NUCLEOTIDE SEQUENCE [LARGE SCALE GENOMIC DNA]</scope>
    <source>
        <strain evidence="5">CGMCC 1.15353</strain>
    </source>
</reference>
<evidence type="ECO:0000256" key="1">
    <source>
        <dbReference type="ARBA" id="ARBA00024353"/>
    </source>
</evidence>
<organism evidence="4 5">
    <name type="scientific">Pontibacillus salipaludis</name>
    <dbReference type="NCBI Taxonomy" id="1697394"/>
    <lineage>
        <taxon>Bacteria</taxon>
        <taxon>Bacillati</taxon>
        <taxon>Bacillota</taxon>
        <taxon>Bacilli</taxon>
        <taxon>Bacillales</taxon>
        <taxon>Bacillaceae</taxon>
        <taxon>Pontibacillus</taxon>
    </lineage>
</organism>
<name>A0ABQ1Q3A9_9BACI</name>
<evidence type="ECO:0000313" key="4">
    <source>
        <dbReference type="EMBL" id="GGD11297.1"/>
    </source>
</evidence>
<dbReference type="InterPro" id="IPR041916">
    <property type="entry name" value="Anti_sigma_zinc_sf"/>
</dbReference>
<gene>
    <name evidence="4" type="ORF">GCM10011389_18500</name>
</gene>